<evidence type="ECO:0000313" key="2">
    <source>
        <dbReference type="Proteomes" id="UP001500665"/>
    </source>
</evidence>
<reference evidence="1 2" key="1">
    <citation type="journal article" date="2019" name="Int. J. Syst. Evol. Microbiol.">
        <title>The Global Catalogue of Microorganisms (GCM) 10K type strain sequencing project: providing services to taxonomists for standard genome sequencing and annotation.</title>
        <authorList>
            <consortium name="The Broad Institute Genomics Platform"/>
            <consortium name="The Broad Institute Genome Sequencing Center for Infectious Disease"/>
            <person name="Wu L."/>
            <person name="Ma J."/>
        </authorList>
    </citation>
    <scope>NUCLEOTIDE SEQUENCE [LARGE SCALE GENOMIC DNA]</scope>
    <source>
        <strain evidence="1 2">JCM 10696</strain>
    </source>
</reference>
<dbReference type="Proteomes" id="UP001500665">
    <property type="component" value="Unassembled WGS sequence"/>
</dbReference>
<evidence type="ECO:0000313" key="1">
    <source>
        <dbReference type="EMBL" id="GAA0968953.1"/>
    </source>
</evidence>
<sequence length="60" mass="6156">MNCCAYRLGTPPDLPTTARTTGSKMRISDLILKGKSTRLSSAGAGRGFAAAGRDAALGGW</sequence>
<organism evidence="1 2">
    <name type="scientific">Actinocorallia libanotica</name>
    <dbReference type="NCBI Taxonomy" id="46162"/>
    <lineage>
        <taxon>Bacteria</taxon>
        <taxon>Bacillati</taxon>
        <taxon>Actinomycetota</taxon>
        <taxon>Actinomycetes</taxon>
        <taxon>Streptosporangiales</taxon>
        <taxon>Thermomonosporaceae</taxon>
        <taxon>Actinocorallia</taxon>
    </lineage>
</organism>
<name>A0ABN1S014_9ACTN</name>
<proteinExistence type="predicted"/>
<comment type="caution">
    <text evidence="1">The sequence shown here is derived from an EMBL/GenBank/DDBJ whole genome shotgun (WGS) entry which is preliminary data.</text>
</comment>
<dbReference type="EMBL" id="BAAAHH010000060">
    <property type="protein sequence ID" value="GAA0968953.1"/>
    <property type="molecule type" value="Genomic_DNA"/>
</dbReference>
<accession>A0ABN1S014</accession>
<protein>
    <submittedName>
        <fullName evidence="1">Uncharacterized protein</fullName>
    </submittedName>
</protein>
<gene>
    <name evidence="1" type="ORF">GCM10009550_75140</name>
</gene>
<keyword evidence="2" id="KW-1185">Reference proteome</keyword>